<gene>
    <name evidence="1" type="ORF">LCGC14_1686310</name>
</gene>
<evidence type="ECO:0000313" key="1">
    <source>
        <dbReference type="EMBL" id="KKM16392.1"/>
    </source>
</evidence>
<protein>
    <recommendedName>
        <fullName evidence="2">N-acetyltransferase domain-containing protein</fullName>
    </recommendedName>
</protein>
<organism evidence="1">
    <name type="scientific">marine sediment metagenome</name>
    <dbReference type="NCBI Taxonomy" id="412755"/>
    <lineage>
        <taxon>unclassified sequences</taxon>
        <taxon>metagenomes</taxon>
        <taxon>ecological metagenomes</taxon>
    </lineage>
</organism>
<evidence type="ECO:0008006" key="2">
    <source>
        <dbReference type="Google" id="ProtNLM"/>
    </source>
</evidence>
<sequence length="127" mass="14250">MTGLVAHPKQARHQHLIDHADILAGWVALDQGKVIVIGGVCEGGDAISPWLLFSEHMKPQYMREIFTTARNVLAEMRAAGFSVCADIDPDYPEAVRMAHLLGFRYHKPVRFPDGRTLRRMTIDARIS</sequence>
<reference evidence="1" key="1">
    <citation type="journal article" date="2015" name="Nature">
        <title>Complex archaea that bridge the gap between prokaryotes and eukaryotes.</title>
        <authorList>
            <person name="Spang A."/>
            <person name="Saw J.H."/>
            <person name="Jorgensen S.L."/>
            <person name="Zaremba-Niedzwiedzka K."/>
            <person name="Martijn J."/>
            <person name="Lind A.E."/>
            <person name="van Eijk R."/>
            <person name="Schleper C."/>
            <person name="Guy L."/>
            <person name="Ettema T.J."/>
        </authorList>
    </citation>
    <scope>NUCLEOTIDE SEQUENCE</scope>
</reference>
<proteinExistence type="predicted"/>
<name>A0A0F9HMI4_9ZZZZ</name>
<accession>A0A0F9HMI4</accession>
<dbReference type="AlphaFoldDB" id="A0A0F9HMI4"/>
<comment type="caution">
    <text evidence="1">The sequence shown here is derived from an EMBL/GenBank/DDBJ whole genome shotgun (WGS) entry which is preliminary data.</text>
</comment>
<dbReference type="EMBL" id="LAZR01014685">
    <property type="protein sequence ID" value="KKM16392.1"/>
    <property type="molecule type" value="Genomic_DNA"/>
</dbReference>